<gene>
    <name evidence="1" type="ORF">GOBAR_AA29183</name>
</gene>
<accession>A0A2P5WK81</accession>
<protein>
    <submittedName>
        <fullName evidence="1">Uncharacterized protein</fullName>
    </submittedName>
</protein>
<dbReference type="EMBL" id="KZ667301">
    <property type="protein sequence ID" value="PPR91507.1"/>
    <property type="molecule type" value="Genomic_DNA"/>
</dbReference>
<proteinExistence type="predicted"/>
<evidence type="ECO:0000313" key="1">
    <source>
        <dbReference type="EMBL" id="PPR91507.1"/>
    </source>
</evidence>
<reference evidence="1 2" key="1">
    <citation type="submission" date="2015-01" db="EMBL/GenBank/DDBJ databases">
        <title>Genome of allotetraploid Gossypium barbadense reveals genomic plasticity and fiber elongation in cotton evolution.</title>
        <authorList>
            <person name="Chen X."/>
            <person name="Liu X."/>
            <person name="Zhao B."/>
            <person name="Zheng H."/>
            <person name="Hu Y."/>
            <person name="Lu G."/>
            <person name="Yang C."/>
            <person name="Chen J."/>
            <person name="Shan C."/>
            <person name="Zhang L."/>
            <person name="Zhou Y."/>
            <person name="Wang L."/>
            <person name="Guo W."/>
            <person name="Bai Y."/>
            <person name="Ruan J."/>
            <person name="Shangguan X."/>
            <person name="Mao Y."/>
            <person name="Jiang J."/>
            <person name="Zhu Y."/>
            <person name="Lei J."/>
            <person name="Kang H."/>
            <person name="Chen S."/>
            <person name="He X."/>
            <person name="Wang R."/>
            <person name="Wang Y."/>
            <person name="Chen J."/>
            <person name="Wang L."/>
            <person name="Yu S."/>
            <person name="Wang B."/>
            <person name="Wei J."/>
            <person name="Song S."/>
            <person name="Lu X."/>
            <person name="Gao Z."/>
            <person name="Gu W."/>
            <person name="Deng X."/>
            <person name="Ma D."/>
            <person name="Wang S."/>
            <person name="Liang W."/>
            <person name="Fang L."/>
            <person name="Cai C."/>
            <person name="Zhu X."/>
            <person name="Zhou B."/>
            <person name="Zhang Y."/>
            <person name="Chen Z."/>
            <person name="Xu S."/>
            <person name="Zhu R."/>
            <person name="Wang S."/>
            <person name="Zhang T."/>
            <person name="Zhao G."/>
        </authorList>
    </citation>
    <scope>NUCLEOTIDE SEQUENCE [LARGE SCALE GENOMIC DNA]</scope>
    <source>
        <strain evidence="2">cv. Xinhai21</strain>
        <tissue evidence="1">Leaf</tissue>
    </source>
</reference>
<sequence>MTHLPLDDEGFLDSVVGVREELEDSITGSKIRELPVRRYFGKGTDDTVAQARSYCISDNKEILSAWWFQAKWPSISTSIGNPQTWKKRKRKRNVAMWKTKDF</sequence>
<dbReference type="Proteomes" id="UP000239757">
    <property type="component" value="Unassembled WGS sequence"/>
</dbReference>
<name>A0A2P5WK81_GOSBA</name>
<dbReference type="AlphaFoldDB" id="A0A2P5WK81"/>
<organism evidence="1 2">
    <name type="scientific">Gossypium barbadense</name>
    <name type="common">Sea Island cotton</name>
    <name type="synonym">Hibiscus barbadensis</name>
    <dbReference type="NCBI Taxonomy" id="3634"/>
    <lineage>
        <taxon>Eukaryota</taxon>
        <taxon>Viridiplantae</taxon>
        <taxon>Streptophyta</taxon>
        <taxon>Embryophyta</taxon>
        <taxon>Tracheophyta</taxon>
        <taxon>Spermatophyta</taxon>
        <taxon>Magnoliopsida</taxon>
        <taxon>eudicotyledons</taxon>
        <taxon>Gunneridae</taxon>
        <taxon>Pentapetalae</taxon>
        <taxon>rosids</taxon>
        <taxon>malvids</taxon>
        <taxon>Malvales</taxon>
        <taxon>Malvaceae</taxon>
        <taxon>Malvoideae</taxon>
        <taxon>Gossypium</taxon>
    </lineage>
</organism>
<evidence type="ECO:0000313" key="2">
    <source>
        <dbReference type="Proteomes" id="UP000239757"/>
    </source>
</evidence>